<sequence>MPRKKKTALKGRDPAYTSDFSQPLPTNKLVVEETPKPVVSNPVTEPAKTLAASPSPKPTVKPEISSATQAPTKPAPAAKPKSEPPTQGSGDKREIALSAAVKLDQQKQLDALETKGTPAKIAITMAGRRAVEQFEPQPEYVEKQDVQRMPMRQGYKSTKRIDASLLDALRNKHDPHRLSSDSAMMRGQFEPLFWSCLDAVIKELNSKD</sequence>
<dbReference type="EMBL" id="FOVP01000021">
    <property type="protein sequence ID" value="SFO26259.1"/>
    <property type="molecule type" value="Genomic_DNA"/>
</dbReference>
<dbReference type="RefSeq" id="WP_143076378.1">
    <property type="nucleotide sequence ID" value="NZ_FOVP01000021.1"/>
</dbReference>
<dbReference type="Proteomes" id="UP000198599">
    <property type="component" value="Unassembled WGS sequence"/>
</dbReference>
<keyword evidence="3" id="KW-1185">Reference proteome</keyword>
<proteinExistence type="predicted"/>
<feature type="region of interest" description="Disordered" evidence="1">
    <location>
        <begin position="1"/>
        <end position="96"/>
    </location>
</feature>
<accession>A0A1I5FRL2</accession>
<evidence type="ECO:0000313" key="3">
    <source>
        <dbReference type="Proteomes" id="UP000198599"/>
    </source>
</evidence>
<evidence type="ECO:0000313" key="2">
    <source>
        <dbReference type="EMBL" id="SFO26259.1"/>
    </source>
</evidence>
<reference evidence="3" key="1">
    <citation type="submission" date="2016-10" db="EMBL/GenBank/DDBJ databases">
        <authorList>
            <person name="Varghese N."/>
            <person name="Submissions S."/>
        </authorList>
    </citation>
    <scope>NUCLEOTIDE SEQUENCE [LARGE SCALE GENOMIC DNA]</scope>
    <source>
        <strain evidence="3">DSM 28463</strain>
    </source>
</reference>
<dbReference type="AlphaFoldDB" id="A0A1I5FRL2"/>
<organism evidence="2 3">
    <name type="scientific">Roseovarius lutimaris</name>
    <dbReference type="NCBI Taxonomy" id="1005928"/>
    <lineage>
        <taxon>Bacteria</taxon>
        <taxon>Pseudomonadati</taxon>
        <taxon>Pseudomonadota</taxon>
        <taxon>Alphaproteobacteria</taxon>
        <taxon>Rhodobacterales</taxon>
        <taxon>Roseobacteraceae</taxon>
        <taxon>Roseovarius</taxon>
    </lineage>
</organism>
<dbReference type="OrthoDB" id="7843105at2"/>
<gene>
    <name evidence="2" type="ORF">SAMN04487859_12156</name>
</gene>
<protein>
    <submittedName>
        <fullName evidence="2">Uncharacterized protein</fullName>
    </submittedName>
</protein>
<name>A0A1I5FRL2_9RHOB</name>
<evidence type="ECO:0000256" key="1">
    <source>
        <dbReference type="SAM" id="MobiDB-lite"/>
    </source>
</evidence>
<dbReference type="STRING" id="1005928.SAMN04487859_12156"/>
<feature type="compositionally biased region" description="Low complexity" evidence="1">
    <location>
        <begin position="65"/>
        <end position="79"/>
    </location>
</feature>